<keyword evidence="1" id="KW-0479">Metal-binding</keyword>
<evidence type="ECO:0000256" key="1">
    <source>
        <dbReference type="ARBA" id="ARBA00022723"/>
    </source>
</evidence>
<dbReference type="CDD" id="cd00067">
    <property type="entry name" value="GAL4"/>
    <property type="match status" value="1"/>
</dbReference>
<dbReference type="OrthoDB" id="4161332at2759"/>
<feature type="compositionally biased region" description="Polar residues" evidence="3">
    <location>
        <begin position="125"/>
        <end position="136"/>
    </location>
</feature>
<dbReference type="STRING" id="1042311.A0A2T3Z5Y8"/>
<dbReference type="GO" id="GO:0003677">
    <property type="term" value="F:DNA binding"/>
    <property type="evidence" value="ECO:0007669"/>
    <property type="project" value="InterPro"/>
</dbReference>
<dbReference type="GO" id="GO:0000981">
    <property type="term" value="F:DNA-binding transcription factor activity, RNA polymerase II-specific"/>
    <property type="evidence" value="ECO:0007669"/>
    <property type="project" value="InterPro"/>
</dbReference>
<dbReference type="CDD" id="cd12148">
    <property type="entry name" value="fungal_TF_MHR"/>
    <property type="match status" value="1"/>
</dbReference>
<dbReference type="Gene3D" id="4.10.240.10">
    <property type="entry name" value="Zn(2)-C6 fungal-type DNA-binding domain"/>
    <property type="match status" value="1"/>
</dbReference>
<evidence type="ECO:0000256" key="2">
    <source>
        <dbReference type="ARBA" id="ARBA00023242"/>
    </source>
</evidence>
<dbReference type="PROSITE" id="PS00463">
    <property type="entry name" value="ZN2_CY6_FUNGAL_1"/>
    <property type="match status" value="1"/>
</dbReference>
<dbReference type="InterPro" id="IPR001138">
    <property type="entry name" value="Zn2Cys6_DnaBD"/>
</dbReference>
<dbReference type="AlphaFoldDB" id="A0A2T3Z5Y8"/>
<feature type="domain" description="Zn(2)-C6 fungal-type" evidence="4">
    <location>
        <begin position="26"/>
        <end position="56"/>
    </location>
</feature>
<dbReference type="InterPro" id="IPR052761">
    <property type="entry name" value="Fungal_Detox/Toxin_TFs"/>
</dbReference>
<feature type="region of interest" description="Disordered" evidence="3">
    <location>
        <begin position="642"/>
        <end position="677"/>
    </location>
</feature>
<dbReference type="GO" id="GO:0006351">
    <property type="term" value="P:DNA-templated transcription"/>
    <property type="evidence" value="ECO:0007669"/>
    <property type="project" value="InterPro"/>
</dbReference>
<dbReference type="EMBL" id="KZ679263">
    <property type="protein sequence ID" value="PTB40214.1"/>
    <property type="molecule type" value="Genomic_DNA"/>
</dbReference>
<evidence type="ECO:0000313" key="6">
    <source>
        <dbReference type="Proteomes" id="UP000240493"/>
    </source>
</evidence>
<dbReference type="PANTHER" id="PTHR47425">
    <property type="entry name" value="FARB-RELATED"/>
    <property type="match status" value="1"/>
</dbReference>
<dbReference type="Pfam" id="PF04082">
    <property type="entry name" value="Fungal_trans"/>
    <property type="match status" value="1"/>
</dbReference>
<keyword evidence="2" id="KW-0539">Nucleus</keyword>
<feature type="region of interest" description="Disordered" evidence="3">
    <location>
        <begin position="125"/>
        <end position="146"/>
    </location>
</feature>
<accession>A0A2T3Z5Y8</accession>
<dbReference type="SUPFAM" id="SSF57701">
    <property type="entry name" value="Zn2/Cys6 DNA-binding domain"/>
    <property type="match status" value="1"/>
</dbReference>
<dbReference type="SMART" id="SM00066">
    <property type="entry name" value="GAL4"/>
    <property type="match status" value="1"/>
</dbReference>
<dbReference type="InterPro" id="IPR036864">
    <property type="entry name" value="Zn2-C6_fun-type_DNA-bd_sf"/>
</dbReference>
<evidence type="ECO:0000313" key="5">
    <source>
        <dbReference type="EMBL" id="PTB40214.1"/>
    </source>
</evidence>
<dbReference type="PROSITE" id="PS50048">
    <property type="entry name" value="ZN2_CY6_FUNGAL_2"/>
    <property type="match status" value="1"/>
</dbReference>
<dbReference type="InterPro" id="IPR007219">
    <property type="entry name" value="XnlR_reg_dom"/>
</dbReference>
<dbReference type="GO" id="GO:0008270">
    <property type="term" value="F:zinc ion binding"/>
    <property type="evidence" value="ECO:0007669"/>
    <property type="project" value="InterPro"/>
</dbReference>
<gene>
    <name evidence="5" type="ORF">M441DRAFT_59024</name>
</gene>
<organism evidence="5 6">
    <name type="scientific">Trichoderma asperellum (strain ATCC 204424 / CBS 433.97 / NBRC 101777)</name>
    <dbReference type="NCBI Taxonomy" id="1042311"/>
    <lineage>
        <taxon>Eukaryota</taxon>
        <taxon>Fungi</taxon>
        <taxon>Dikarya</taxon>
        <taxon>Ascomycota</taxon>
        <taxon>Pezizomycotina</taxon>
        <taxon>Sordariomycetes</taxon>
        <taxon>Hypocreomycetidae</taxon>
        <taxon>Hypocreales</taxon>
        <taxon>Hypocreaceae</taxon>
        <taxon>Trichoderma</taxon>
    </lineage>
</organism>
<evidence type="ECO:0000256" key="3">
    <source>
        <dbReference type="SAM" id="MobiDB-lite"/>
    </source>
</evidence>
<dbReference type="SMART" id="SM00906">
    <property type="entry name" value="Fungal_trans"/>
    <property type="match status" value="1"/>
</dbReference>
<dbReference type="Proteomes" id="UP000240493">
    <property type="component" value="Unassembled WGS sequence"/>
</dbReference>
<proteinExistence type="predicted"/>
<name>A0A2T3Z5Y8_TRIA4</name>
<reference evidence="5 6" key="1">
    <citation type="submission" date="2016-07" db="EMBL/GenBank/DDBJ databases">
        <title>Multiple horizontal gene transfer events from other fungi enriched the ability of initially mycotrophic Trichoderma (Ascomycota) to feed on dead plant biomass.</title>
        <authorList>
            <consortium name="DOE Joint Genome Institute"/>
            <person name="Aerts A."/>
            <person name="Atanasova L."/>
            <person name="Chenthamara K."/>
            <person name="Zhang J."/>
            <person name="Grujic M."/>
            <person name="Henrissat B."/>
            <person name="Kuo A."/>
            <person name="Salamov A."/>
            <person name="Lipzen A."/>
            <person name="Labutti K."/>
            <person name="Barry K."/>
            <person name="Miao Y."/>
            <person name="Rahimi M.J."/>
            <person name="Shen Q."/>
            <person name="Grigoriev I.V."/>
            <person name="Kubicek C.P."/>
            <person name="Druzhinina I.S."/>
        </authorList>
    </citation>
    <scope>NUCLEOTIDE SEQUENCE [LARGE SCALE GENOMIC DNA]</scope>
    <source>
        <strain evidence="5 6">CBS 433.97</strain>
    </source>
</reference>
<feature type="compositionally biased region" description="Basic and acidic residues" evidence="3">
    <location>
        <begin position="642"/>
        <end position="655"/>
    </location>
</feature>
<dbReference type="PANTHER" id="PTHR47425:SF3">
    <property type="entry name" value="ZN(II)2CYS6 TRANSCRIPTION FACTOR (EUROFUNG)"/>
    <property type="match status" value="1"/>
</dbReference>
<evidence type="ECO:0000259" key="4">
    <source>
        <dbReference type="PROSITE" id="PS50048"/>
    </source>
</evidence>
<dbReference type="Pfam" id="PF00172">
    <property type="entry name" value="Zn_clus"/>
    <property type="match status" value="1"/>
</dbReference>
<sequence>MDKMLRPSTSSDVDARRAPRKRSAAACRACHDRKVRCNAVSSGRPCVNCSLDGISCEPRARKRRNIAPLDSQAGQEARLYPRSGCLQLVESAAPSSEELLHGKMDNSTGSLDASAAFDHPFASATSAGEGCSQTPSPVREPSTGPCVDDRSVPYRPLNHHFSHHGDGQTVPGSRAEAQAPFYGDPRGVAFVADICEPKLRNNSGHFLVPKAIAACLGPEDLDYLRLKGAFSLPEPPVCDLIIRAYFHHVHPFFPIVDAKSFLDMYESAERVNLSVHLLWSMFLAASNFLDQDVLQQAGFSSRKEMRRSTYYRAKVLYDLEYERNRITLIQAVLLMGFWYADTEDRTGPWHWIGVAISLCQTIGLHRKPDSITRSVSASVERLWRQIWWACVFRDAWFSVGMGRPMHINLDDCNTPMPDANDSDELLRGIPSNVREKYIPDGAEDLSWMWVELLRLTVVLAGVLSVHYRVERAKLKMSEVEEIERKITACFQSRDGLKNSYIRTVSLHVYHLELYLESVKLVLYRPYLLEPSQEDPSAASKEWRSVIERKAQTAVASITRSLESLITADMIGICQAIICIAMVPAMQLHLFNSTSAKPLVQRMGHHNLEFCLIVAEELRRTYFGAEILYRMFSHARKQILDRRTGGDIRTGKRDPRTSNAEELTADRQDDEGLRHSEEEDTFSLPWFPLTSLDDYVGNSEFATTGLEFDICSLASLYKATTTNLYGG</sequence>
<protein>
    <recommendedName>
        <fullName evidence="4">Zn(2)-C6 fungal-type domain-containing protein</fullName>
    </recommendedName>
</protein>
<keyword evidence="6" id="KW-1185">Reference proteome</keyword>
<feature type="compositionally biased region" description="Basic and acidic residues" evidence="3">
    <location>
        <begin position="663"/>
        <end position="676"/>
    </location>
</feature>